<dbReference type="OrthoDB" id="269822at2759"/>
<reference evidence="1 2" key="1">
    <citation type="submission" date="2018-11" db="EMBL/GenBank/DDBJ databases">
        <authorList>
            <consortium name="Pathogen Informatics"/>
        </authorList>
    </citation>
    <scope>NUCLEOTIDE SEQUENCE [LARGE SCALE GENOMIC DNA]</scope>
</reference>
<organism evidence="1 2">
    <name type="scientific">Dracunculus medinensis</name>
    <name type="common">Guinea worm</name>
    <dbReference type="NCBI Taxonomy" id="318479"/>
    <lineage>
        <taxon>Eukaryota</taxon>
        <taxon>Metazoa</taxon>
        <taxon>Ecdysozoa</taxon>
        <taxon>Nematoda</taxon>
        <taxon>Chromadorea</taxon>
        <taxon>Rhabditida</taxon>
        <taxon>Spirurina</taxon>
        <taxon>Dracunculoidea</taxon>
        <taxon>Dracunculidae</taxon>
        <taxon>Dracunculus</taxon>
    </lineage>
</organism>
<gene>
    <name evidence="1" type="ORF">DME_LOCUS7830</name>
</gene>
<dbReference type="InterPro" id="IPR036964">
    <property type="entry name" value="RASGEF_cat_dom_sf"/>
</dbReference>
<evidence type="ECO:0000313" key="1">
    <source>
        <dbReference type="EMBL" id="VDN57857.1"/>
    </source>
</evidence>
<dbReference type="GO" id="GO:0005085">
    <property type="term" value="F:guanyl-nucleotide exchange factor activity"/>
    <property type="evidence" value="ECO:0007669"/>
    <property type="project" value="InterPro"/>
</dbReference>
<dbReference type="EMBL" id="UYYG01001163">
    <property type="protein sequence ID" value="VDN57857.1"/>
    <property type="molecule type" value="Genomic_DNA"/>
</dbReference>
<proteinExistence type="predicted"/>
<dbReference type="STRING" id="318479.A0A3P7QTC2"/>
<keyword evidence="2" id="KW-1185">Reference proteome</keyword>
<dbReference type="AlphaFoldDB" id="A0A3P7QTC2"/>
<name>A0A3P7QTC2_DRAME</name>
<dbReference type="Proteomes" id="UP000274756">
    <property type="component" value="Unassembled WGS sequence"/>
</dbReference>
<dbReference type="Gene3D" id="1.10.840.10">
    <property type="entry name" value="Ras guanine-nucleotide exchange factors catalytic domain"/>
    <property type="match status" value="1"/>
</dbReference>
<dbReference type="InterPro" id="IPR023578">
    <property type="entry name" value="Ras_GEF_dom_sf"/>
</dbReference>
<dbReference type="GO" id="GO:0007264">
    <property type="term" value="P:small GTPase-mediated signal transduction"/>
    <property type="evidence" value="ECO:0007669"/>
    <property type="project" value="InterPro"/>
</dbReference>
<evidence type="ECO:0000313" key="2">
    <source>
        <dbReference type="Proteomes" id="UP000274756"/>
    </source>
</evidence>
<protein>
    <submittedName>
        <fullName evidence="1">Uncharacterized protein</fullName>
    </submittedName>
</protein>
<accession>A0A3P7QTC2</accession>
<sequence>MCEILLPSNQPTLSKTYLEAIQRALRMPQCRLIPFFGIFLRDLYAIVNDVPNVVVIGHQDEDQKLEFTYDSNGEDHFSSKIGVGGLLNVDKINLIAVVLDNLELFHRHNQILSKYIDEQNCSPNASKDQKEIKGYEPVQPIFDATRGVTLIPLTTMNFDLDTIQRLHHGTTVIRYDPDSGRSVICLLRLDSSCSFISWYKVGYISNNKEGKEKVSYH</sequence>
<dbReference type="SUPFAM" id="SSF48366">
    <property type="entry name" value="Ras GEF"/>
    <property type="match status" value="1"/>
</dbReference>